<dbReference type="PRINTS" id="PR00069">
    <property type="entry name" value="ALDKETRDTASE"/>
</dbReference>
<keyword evidence="2" id="KW-0560">Oxidoreductase</keyword>
<protein>
    <recommendedName>
        <fullName evidence="6">NADP-dependent oxidoreductase domain-containing protein</fullName>
    </recommendedName>
</protein>
<gene>
    <name evidence="7" type="ORF">BQ4739_LOCUS5438</name>
</gene>
<dbReference type="PROSITE" id="PS00798">
    <property type="entry name" value="ALDOKETO_REDUCTASE_1"/>
    <property type="match status" value="1"/>
</dbReference>
<dbReference type="InterPro" id="IPR020471">
    <property type="entry name" value="AKR"/>
</dbReference>
<evidence type="ECO:0000256" key="5">
    <source>
        <dbReference type="PIRSR" id="PIRSR000097-3"/>
    </source>
</evidence>
<organism evidence="7 8">
    <name type="scientific">Tetradesmus obliquus</name>
    <name type="common">Green alga</name>
    <name type="synonym">Acutodesmus obliquus</name>
    <dbReference type="NCBI Taxonomy" id="3088"/>
    <lineage>
        <taxon>Eukaryota</taxon>
        <taxon>Viridiplantae</taxon>
        <taxon>Chlorophyta</taxon>
        <taxon>core chlorophytes</taxon>
        <taxon>Chlorophyceae</taxon>
        <taxon>CS clade</taxon>
        <taxon>Sphaeropleales</taxon>
        <taxon>Scenedesmaceae</taxon>
        <taxon>Tetradesmus</taxon>
    </lineage>
</organism>
<evidence type="ECO:0000259" key="6">
    <source>
        <dbReference type="Pfam" id="PF00248"/>
    </source>
</evidence>
<dbReference type="PANTHER" id="PTHR43827:SF13">
    <property type="entry name" value="ALDO_KETO REDUCTASE FAMILY PROTEIN"/>
    <property type="match status" value="1"/>
</dbReference>
<feature type="active site" description="Proton donor" evidence="3">
    <location>
        <position position="38"/>
    </location>
</feature>
<comment type="similarity">
    <text evidence="1">Belongs to the aldo/keto reductase family.</text>
</comment>
<dbReference type="GO" id="GO:0016491">
    <property type="term" value="F:oxidoreductase activity"/>
    <property type="evidence" value="ECO:0007669"/>
    <property type="project" value="UniProtKB-KW"/>
</dbReference>
<reference evidence="7 8" key="1">
    <citation type="submission" date="2016-10" db="EMBL/GenBank/DDBJ databases">
        <authorList>
            <person name="Cai Z."/>
        </authorList>
    </citation>
    <scope>NUCLEOTIDE SEQUENCE [LARGE SCALE GENOMIC DNA]</scope>
</reference>
<keyword evidence="8" id="KW-1185">Reference proteome</keyword>
<dbReference type="SUPFAM" id="SSF51430">
    <property type="entry name" value="NAD(P)-linked oxidoreductase"/>
    <property type="match status" value="1"/>
</dbReference>
<evidence type="ECO:0000256" key="1">
    <source>
        <dbReference type="ARBA" id="ARBA00007905"/>
    </source>
</evidence>
<evidence type="ECO:0000256" key="3">
    <source>
        <dbReference type="PIRSR" id="PIRSR000097-1"/>
    </source>
</evidence>
<dbReference type="FunFam" id="3.20.20.100:FF:000015">
    <property type="entry name" value="Oxidoreductase, aldo/keto reductase family"/>
    <property type="match status" value="1"/>
</dbReference>
<dbReference type="Gene3D" id="3.20.20.100">
    <property type="entry name" value="NADP-dependent oxidoreductase domain"/>
    <property type="match status" value="1"/>
</dbReference>
<dbReference type="EMBL" id="FNXT01000521">
    <property type="protein sequence ID" value="SZX64966.1"/>
    <property type="molecule type" value="Genomic_DNA"/>
</dbReference>
<dbReference type="InterPro" id="IPR023210">
    <property type="entry name" value="NADP_OxRdtase_dom"/>
</dbReference>
<name>A0A383VKR4_TETOB</name>
<evidence type="ECO:0000256" key="2">
    <source>
        <dbReference type="ARBA" id="ARBA00023002"/>
    </source>
</evidence>
<dbReference type="STRING" id="3088.A0A383VKR4"/>
<feature type="binding site" evidence="4">
    <location>
        <position position="104"/>
    </location>
    <ligand>
        <name>substrate</name>
    </ligand>
</feature>
<dbReference type="PANTHER" id="PTHR43827">
    <property type="entry name" value="2,5-DIKETO-D-GLUCONIC ACID REDUCTASE"/>
    <property type="match status" value="1"/>
</dbReference>
<dbReference type="CDD" id="cd19071">
    <property type="entry name" value="AKR_AKR1-5-like"/>
    <property type="match status" value="1"/>
</dbReference>
<feature type="site" description="Lowers pKa of active site Tyr" evidence="5">
    <location>
        <position position="66"/>
    </location>
</feature>
<accession>A0A383VKR4</accession>
<evidence type="ECO:0000313" key="8">
    <source>
        <dbReference type="Proteomes" id="UP000256970"/>
    </source>
</evidence>
<dbReference type="InterPro" id="IPR036812">
    <property type="entry name" value="NAD(P)_OxRdtase_dom_sf"/>
</dbReference>
<dbReference type="AlphaFoldDB" id="A0A383VKR4"/>
<dbReference type="PIRSF" id="PIRSF000097">
    <property type="entry name" value="AKR"/>
    <property type="match status" value="1"/>
</dbReference>
<dbReference type="Pfam" id="PF00248">
    <property type="entry name" value="Aldo_ket_red"/>
    <property type="match status" value="1"/>
</dbReference>
<sequence>MPVLGLGVYRSEPGAATRAAVLSALQLGYRHIDTAQFYANEADCGEAVRAAADAGITRDQVWITSKILPQTWSNPSTAFERTKAAVQQSLQRIGFPSIDLMLLHAPGPSEGRAEAWRALEEAQKQGLLRSIGVSNFGIGHLNKLASSASITPAVNQIELHPWLQWRELVQHCKGKGIVLQAYSPLAKASKLTDPTVAAIAQRINKTPAQVLIRWSLQHGFVPLPKSVSAQRQAVNADVFDWQLSGDDMAALDGLEQDLVTGWDPVRSHEV</sequence>
<feature type="domain" description="NADP-dependent oxidoreductase" evidence="6">
    <location>
        <begin position="18"/>
        <end position="254"/>
    </location>
</feature>
<dbReference type="Proteomes" id="UP000256970">
    <property type="component" value="Unassembled WGS sequence"/>
</dbReference>
<evidence type="ECO:0000256" key="4">
    <source>
        <dbReference type="PIRSR" id="PIRSR000097-2"/>
    </source>
</evidence>
<proteinExistence type="inferred from homology"/>
<dbReference type="InterPro" id="IPR018170">
    <property type="entry name" value="Aldo/ket_reductase_CS"/>
</dbReference>
<evidence type="ECO:0000313" key="7">
    <source>
        <dbReference type="EMBL" id="SZX64966.1"/>
    </source>
</evidence>